<dbReference type="EMBL" id="CAJNOH010000143">
    <property type="protein sequence ID" value="CAF0903035.1"/>
    <property type="molecule type" value="Genomic_DNA"/>
</dbReference>
<dbReference type="InterPro" id="IPR025714">
    <property type="entry name" value="Methyltranfer_dom"/>
</dbReference>
<dbReference type="EMBL" id="CAJNOL010000218">
    <property type="protein sequence ID" value="CAF0940559.1"/>
    <property type="molecule type" value="Genomic_DNA"/>
</dbReference>
<evidence type="ECO:0000313" key="3">
    <source>
        <dbReference type="EMBL" id="CAF0940559.1"/>
    </source>
</evidence>
<dbReference type="CDD" id="cd02440">
    <property type="entry name" value="AdoMet_MTases"/>
    <property type="match status" value="1"/>
</dbReference>
<evidence type="ECO:0000313" key="5">
    <source>
        <dbReference type="Proteomes" id="UP000663870"/>
    </source>
</evidence>
<accession>A0A813ZV43</accession>
<dbReference type="Gene3D" id="3.40.50.150">
    <property type="entry name" value="Vaccinia Virus protein VP39"/>
    <property type="match status" value="1"/>
</dbReference>
<evidence type="ECO:0000313" key="2">
    <source>
        <dbReference type="EMBL" id="CAF0903035.1"/>
    </source>
</evidence>
<dbReference type="Proteomes" id="UP000663870">
    <property type="component" value="Unassembled WGS sequence"/>
</dbReference>
<name>A0A813ZV43_9BILA</name>
<evidence type="ECO:0000259" key="1">
    <source>
        <dbReference type="Pfam" id="PF13847"/>
    </source>
</evidence>
<dbReference type="InterPro" id="IPR029063">
    <property type="entry name" value="SAM-dependent_MTases_sf"/>
</dbReference>
<dbReference type="AlphaFoldDB" id="A0A813ZV43"/>
<keyword evidence="5" id="KW-1185">Reference proteome</keyword>
<dbReference type="Proteomes" id="UP000663854">
    <property type="component" value="Unassembled WGS sequence"/>
</dbReference>
<evidence type="ECO:0000313" key="4">
    <source>
        <dbReference type="Proteomes" id="UP000663854"/>
    </source>
</evidence>
<comment type="caution">
    <text evidence="2">The sequence shown here is derived from an EMBL/GenBank/DDBJ whole genome shotgun (WGS) entry which is preliminary data.</text>
</comment>
<sequence>MDDNERKKTIDSWHIRADPYEILINNYEIFSDMAMGLIKFVEKHRDKYDKDINIIDLAAGTGLVSKLLIEYLHISPSSLYLIEPAERMFLHAKQNLNNSHLYNVAAEDCLTIPDLPLHYFDFILCNASMHLMSENNIYPVISKLLKPKKGFFLYTIWYHSFDETEHYKCDQIETYINDALTYFNYPKYFITINRKKSITTRSRKSLEETANKSGLKLESCTIDIHRSPLTFDLDFMLMTPNWLIEHLKTNQWTQNDNIYLIRERIIEKIRELIKGKFSEIPVVQIIVSKI</sequence>
<dbReference type="SUPFAM" id="SSF53335">
    <property type="entry name" value="S-adenosyl-L-methionine-dependent methyltransferases"/>
    <property type="match status" value="1"/>
</dbReference>
<feature type="domain" description="Methyltransferase" evidence="1">
    <location>
        <begin position="49"/>
        <end position="166"/>
    </location>
</feature>
<protein>
    <recommendedName>
        <fullName evidence="1">Methyltransferase domain-containing protein</fullName>
    </recommendedName>
</protein>
<organism evidence="2 4">
    <name type="scientific">Rotaria sordida</name>
    <dbReference type="NCBI Taxonomy" id="392033"/>
    <lineage>
        <taxon>Eukaryota</taxon>
        <taxon>Metazoa</taxon>
        <taxon>Spiralia</taxon>
        <taxon>Gnathifera</taxon>
        <taxon>Rotifera</taxon>
        <taxon>Eurotatoria</taxon>
        <taxon>Bdelloidea</taxon>
        <taxon>Philodinida</taxon>
        <taxon>Philodinidae</taxon>
        <taxon>Rotaria</taxon>
    </lineage>
</organism>
<proteinExistence type="predicted"/>
<dbReference type="Pfam" id="PF13847">
    <property type="entry name" value="Methyltransf_31"/>
    <property type="match status" value="1"/>
</dbReference>
<gene>
    <name evidence="3" type="ORF">JXQ802_LOCUS11133</name>
    <name evidence="2" type="ORF">PYM288_LOCUS9621</name>
</gene>
<reference evidence="2" key="1">
    <citation type="submission" date="2021-02" db="EMBL/GenBank/DDBJ databases">
        <authorList>
            <person name="Nowell W R."/>
        </authorList>
    </citation>
    <scope>NUCLEOTIDE SEQUENCE</scope>
</reference>